<name>A0A077W3U5_SALTM</name>
<dbReference type="AlphaFoldDB" id="A0A077W3U5"/>
<organism evidence="3">
    <name type="scientific">Salmonella typhimurium</name>
    <dbReference type="NCBI Taxonomy" id="90371"/>
    <lineage>
        <taxon>Bacteria</taxon>
        <taxon>Pseudomonadati</taxon>
        <taxon>Pseudomonadota</taxon>
        <taxon>Gammaproteobacteria</taxon>
        <taxon>Enterobacterales</taxon>
        <taxon>Enterobacteriaceae</taxon>
        <taxon>Salmonella</taxon>
    </lineage>
</organism>
<feature type="region of interest" description="Disordered" evidence="1">
    <location>
        <begin position="23"/>
        <end position="42"/>
    </location>
</feature>
<proteinExistence type="predicted"/>
<dbReference type="EMBL" id="DAAGLI010000026">
    <property type="protein sequence ID" value="HAB3532613.1"/>
    <property type="molecule type" value="Genomic_DNA"/>
</dbReference>
<protein>
    <submittedName>
        <fullName evidence="3">Uncharacterized protein</fullName>
    </submittedName>
</protein>
<reference evidence="3" key="1">
    <citation type="journal article" date="2018" name="Genome Biol.">
        <title>SKESA: strategic k-mer extension for scrupulous assemblies.</title>
        <authorList>
            <person name="Souvorov A."/>
            <person name="Agarwala R."/>
            <person name="Lipman D.J."/>
        </authorList>
    </citation>
    <scope>NUCLEOTIDE SEQUENCE</scope>
    <source>
        <strain evidence="3">Salmonella enterica</strain>
    </source>
</reference>
<evidence type="ECO:0000313" key="3">
    <source>
        <dbReference type="EMBL" id="HAB3532613.1"/>
    </source>
</evidence>
<reference evidence="3" key="3">
    <citation type="submission" date="2019-06" db="EMBL/GenBank/DDBJ databases">
        <authorList>
            <consortium name="NCBI Pathogen Detection Project"/>
        </authorList>
    </citation>
    <scope>NUCLEOTIDE SEQUENCE</scope>
    <source>
        <strain evidence="3">Salmonella enterica</strain>
    </source>
</reference>
<comment type="caution">
    <text evidence="3">The sequence shown here is derived from an EMBL/GenBank/DDBJ whole genome shotgun (WGS) entry which is preliminary data.</text>
</comment>
<dbReference type="EMBL" id="AAHUQY010000021">
    <property type="protein sequence ID" value="ECA5342735.1"/>
    <property type="molecule type" value="Genomic_DNA"/>
</dbReference>
<gene>
    <name evidence="2" type="ORF">ELS01_20345</name>
    <name evidence="3" type="ORF">GJE27_22795</name>
</gene>
<accession>A0A077W3U5</accession>
<feature type="compositionally biased region" description="Polar residues" evidence="1">
    <location>
        <begin position="26"/>
        <end position="37"/>
    </location>
</feature>
<evidence type="ECO:0000313" key="2">
    <source>
        <dbReference type="EMBL" id="ECA5342735.1"/>
    </source>
</evidence>
<sequence length="245" mass="28181">MNDAIITDNERINIEPKDVMVKGSNKKQGVNAQTSTQRRPEHQGMAKVIINPGTPDFNRFLTARNGAVIRGFDDVSIAISSLFKTVDAVKHPDLVQAIQDWFNELHEENNKMKENLVAYIKSIEFDKNDSFMSSTQFVPFSFEPVQLNFNNHNTMRFYKYIFEMNQLMNTMYEYNSLGLLAVSDYPVMSHNIIKSINLYVENVKKTLNVSRRKDGPYSPAEFITKVMQYKSVQAYIAAELSGKRR</sequence>
<reference evidence="2" key="2">
    <citation type="submission" date="2018-12" db="EMBL/GenBank/DDBJ databases">
        <authorList>
            <person name="Ashton P.M."/>
            <person name="Dallman T."/>
            <person name="Nair S."/>
            <person name="De Pinna E."/>
            <person name="Peters T."/>
            <person name="Grant K."/>
        </authorList>
    </citation>
    <scope>NUCLEOTIDE SEQUENCE</scope>
    <source>
        <strain evidence="2">582921</strain>
    </source>
</reference>
<dbReference type="RefSeq" id="WP_000995978.1">
    <property type="nucleotide sequence ID" value="NC_024983.1"/>
</dbReference>
<evidence type="ECO:0000256" key="1">
    <source>
        <dbReference type="SAM" id="MobiDB-lite"/>
    </source>
</evidence>